<name>A0A9W6KP49_9ACTN</name>
<dbReference type="Pfam" id="PF13560">
    <property type="entry name" value="HTH_31"/>
    <property type="match status" value="1"/>
</dbReference>
<sequence length="135" mass="14973">MEIDEWPIGHRIAQHRMRRGLTQEKLAGLAGISLSMMKKIESGARNATRFAQLVLFAQVLRAVGLRDLTGADVESNQPRHPHSRQRRPRPDGRRGHTAVDGALWPAPPFLAECEVAGANGCPVAAMKLDRWRPVI</sequence>
<dbReference type="CDD" id="cd00093">
    <property type="entry name" value="HTH_XRE"/>
    <property type="match status" value="1"/>
</dbReference>
<reference evidence="3" key="1">
    <citation type="journal article" date="2014" name="Int. J. Syst. Evol. Microbiol.">
        <title>Complete genome sequence of Corynebacterium casei LMG S-19264T (=DSM 44701T), isolated from a smear-ripened cheese.</title>
        <authorList>
            <consortium name="US DOE Joint Genome Institute (JGI-PGF)"/>
            <person name="Walter F."/>
            <person name="Albersmeier A."/>
            <person name="Kalinowski J."/>
            <person name="Ruckert C."/>
        </authorList>
    </citation>
    <scope>NUCLEOTIDE SEQUENCE</scope>
    <source>
        <strain evidence="3">VKM Ac-1321</strain>
    </source>
</reference>
<dbReference type="Proteomes" id="UP001143480">
    <property type="component" value="Unassembled WGS sequence"/>
</dbReference>
<evidence type="ECO:0000256" key="1">
    <source>
        <dbReference type="SAM" id="MobiDB-lite"/>
    </source>
</evidence>
<dbReference type="InterPro" id="IPR001387">
    <property type="entry name" value="Cro/C1-type_HTH"/>
</dbReference>
<dbReference type="SMART" id="SM00530">
    <property type="entry name" value="HTH_XRE"/>
    <property type="match status" value="1"/>
</dbReference>
<accession>A0A9W6KP49</accession>
<dbReference type="GO" id="GO:0003677">
    <property type="term" value="F:DNA binding"/>
    <property type="evidence" value="ECO:0007669"/>
    <property type="project" value="InterPro"/>
</dbReference>
<keyword evidence="4" id="KW-1185">Reference proteome</keyword>
<gene>
    <name evidence="3" type="ORF">GCM10017581_064490</name>
</gene>
<evidence type="ECO:0000259" key="2">
    <source>
        <dbReference type="PROSITE" id="PS50943"/>
    </source>
</evidence>
<dbReference type="Gene3D" id="1.10.260.40">
    <property type="entry name" value="lambda repressor-like DNA-binding domains"/>
    <property type="match status" value="1"/>
</dbReference>
<evidence type="ECO:0000313" key="4">
    <source>
        <dbReference type="Proteomes" id="UP001143480"/>
    </source>
</evidence>
<reference evidence="3" key="2">
    <citation type="submission" date="2023-01" db="EMBL/GenBank/DDBJ databases">
        <authorList>
            <person name="Sun Q."/>
            <person name="Evtushenko L."/>
        </authorList>
    </citation>
    <scope>NUCLEOTIDE SEQUENCE</scope>
    <source>
        <strain evidence="3">VKM Ac-1321</strain>
    </source>
</reference>
<dbReference type="RefSeq" id="WP_261961872.1">
    <property type="nucleotide sequence ID" value="NZ_BAAAXA010000001.1"/>
</dbReference>
<dbReference type="PROSITE" id="PS50943">
    <property type="entry name" value="HTH_CROC1"/>
    <property type="match status" value="1"/>
</dbReference>
<dbReference type="EMBL" id="BSFP01000048">
    <property type="protein sequence ID" value="GLL04702.1"/>
    <property type="molecule type" value="Genomic_DNA"/>
</dbReference>
<protein>
    <recommendedName>
        <fullName evidence="2">HTH cro/C1-type domain-containing protein</fullName>
    </recommendedName>
</protein>
<proteinExistence type="predicted"/>
<evidence type="ECO:0000313" key="3">
    <source>
        <dbReference type="EMBL" id="GLL04702.1"/>
    </source>
</evidence>
<feature type="domain" description="HTH cro/C1-type" evidence="2">
    <location>
        <begin position="12"/>
        <end position="48"/>
    </location>
</feature>
<organism evidence="3 4">
    <name type="scientific">Dactylosporangium matsuzakiense</name>
    <dbReference type="NCBI Taxonomy" id="53360"/>
    <lineage>
        <taxon>Bacteria</taxon>
        <taxon>Bacillati</taxon>
        <taxon>Actinomycetota</taxon>
        <taxon>Actinomycetes</taxon>
        <taxon>Micromonosporales</taxon>
        <taxon>Micromonosporaceae</taxon>
        <taxon>Dactylosporangium</taxon>
    </lineage>
</organism>
<feature type="region of interest" description="Disordered" evidence="1">
    <location>
        <begin position="70"/>
        <end position="99"/>
    </location>
</feature>
<dbReference type="SUPFAM" id="SSF47413">
    <property type="entry name" value="lambda repressor-like DNA-binding domains"/>
    <property type="match status" value="1"/>
</dbReference>
<dbReference type="AlphaFoldDB" id="A0A9W6KP49"/>
<comment type="caution">
    <text evidence="3">The sequence shown here is derived from an EMBL/GenBank/DDBJ whole genome shotgun (WGS) entry which is preliminary data.</text>
</comment>
<dbReference type="InterPro" id="IPR010982">
    <property type="entry name" value="Lambda_DNA-bd_dom_sf"/>
</dbReference>